<feature type="region of interest" description="Disordered" evidence="1">
    <location>
        <begin position="52"/>
        <end position="73"/>
    </location>
</feature>
<accession>A0AAV7Y5K5</accession>
<comment type="caution">
    <text evidence="3">The sequence shown here is derived from an EMBL/GenBank/DDBJ whole genome shotgun (WGS) entry which is preliminary data.</text>
</comment>
<dbReference type="EMBL" id="JANTQA010000070">
    <property type="protein sequence ID" value="KAJ3425116.1"/>
    <property type="molecule type" value="Genomic_DNA"/>
</dbReference>
<evidence type="ECO:0000313" key="4">
    <source>
        <dbReference type="Proteomes" id="UP001146793"/>
    </source>
</evidence>
<feature type="compositionally biased region" description="Polar residues" evidence="1">
    <location>
        <begin position="59"/>
        <end position="73"/>
    </location>
</feature>
<gene>
    <name evidence="3" type="ORF">M0812_27550</name>
</gene>
<evidence type="ECO:0000256" key="1">
    <source>
        <dbReference type="SAM" id="MobiDB-lite"/>
    </source>
</evidence>
<proteinExistence type="predicted"/>
<evidence type="ECO:0000313" key="3">
    <source>
        <dbReference type="EMBL" id="KAJ3425116.1"/>
    </source>
</evidence>
<organism evidence="3 4">
    <name type="scientific">Anaeramoeba flamelloides</name>
    <dbReference type="NCBI Taxonomy" id="1746091"/>
    <lineage>
        <taxon>Eukaryota</taxon>
        <taxon>Metamonada</taxon>
        <taxon>Anaeramoebidae</taxon>
        <taxon>Anaeramoeba</taxon>
    </lineage>
</organism>
<dbReference type="InterPro" id="IPR044926">
    <property type="entry name" value="RGS_subdomain_2"/>
</dbReference>
<dbReference type="Proteomes" id="UP001146793">
    <property type="component" value="Unassembled WGS sequence"/>
</dbReference>
<dbReference type="AlphaFoldDB" id="A0AAV7Y5K5"/>
<name>A0AAV7Y5K5_9EUKA</name>
<dbReference type="InterPro" id="IPR036305">
    <property type="entry name" value="RGS_sf"/>
</dbReference>
<dbReference type="Pfam" id="PF04784">
    <property type="entry name" value="DUF547"/>
    <property type="match status" value="1"/>
</dbReference>
<dbReference type="InterPro" id="IPR016137">
    <property type="entry name" value="RGS"/>
</dbReference>
<dbReference type="Gene3D" id="1.10.167.10">
    <property type="entry name" value="Regulator of G-protein Signalling 4, domain 2"/>
    <property type="match status" value="1"/>
</dbReference>
<dbReference type="SMART" id="SM00315">
    <property type="entry name" value="RGS"/>
    <property type="match status" value="1"/>
</dbReference>
<reference evidence="3" key="1">
    <citation type="submission" date="2022-08" db="EMBL/GenBank/DDBJ databases">
        <title>Novel sulphate-reducing endosymbionts in the free-living metamonad Anaeramoeba.</title>
        <authorList>
            <person name="Jerlstrom-Hultqvist J."/>
            <person name="Cepicka I."/>
            <person name="Gallot-Lavallee L."/>
            <person name="Salas-Leiva D."/>
            <person name="Curtis B.A."/>
            <person name="Zahonova K."/>
            <person name="Pipaliya S."/>
            <person name="Dacks J."/>
            <person name="Roger A.J."/>
        </authorList>
    </citation>
    <scope>NUCLEOTIDE SEQUENCE</scope>
    <source>
        <strain evidence="3">Busselton2</strain>
    </source>
</reference>
<dbReference type="SUPFAM" id="SSF48097">
    <property type="entry name" value="Regulator of G-protein signaling, RGS"/>
    <property type="match status" value="1"/>
</dbReference>
<evidence type="ECO:0000259" key="2">
    <source>
        <dbReference type="PROSITE" id="PS50132"/>
    </source>
</evidence>
<feature type="region of interest" description="Disordered" evidence="1">
    <location>
        <begin position="551"/>
        <end position="596"/>
    </location>
</feature>
<dbReference type="PANTHER" id="PTHR46361:SF3">
    <property type="entry name" value="ELECTRON CARRIER_ PROTEIN DISULFIDE OXIDOREDUCTASE"/>
    <property type="match status" value="1"/>
</dbReference>
<dbReference type="PANTHER" id="PTHR46361">
    <property type="entry name" value="ELECTRON CARRIER/ PROTEIN DISULFIDE OXIDOREDUCTASE"/>
    <property type="match status" value="1"/>
</dbReference>
<sequence length="858" mass="101751">MEKISKPLKDCVSKNNSLYSQIEKIKTQAKEIRNLICLRSVSFLNEINARNENEGVDQNDGQTAKKNTPSQDLQQSISCQEEINNYLKELNFKNKKLEFEIKKRHGTSISSQIMYRVQSITTKSNKFLQEKKRIVNELEVIDRETTKKTLLFETLYQRHYQMISKLENFQILVNVEAGLNKMLDDSKKNINFILNLLKSNKIDNQLQSDRLTLSNQLKKITHKNNQLIIEINKIKSHYQEFKDSTESDLLNLLSEEEDNETSKKSKLLNPILEIVKRSNTTQDDFLLVNKFSKIENRGNIKKDILNDDKDKINLNNLIPVQMDENSVIHSYSSSQLFEKNNNFEEYNFKNFYKNQRKKVKTFKDVLKEKTLEELFKYPLGIQYYKEYLSERMLIEPFLFYCDLQEFKSYYNEENSVQLILTLFKDYIYKTSTFSVDIQDELRSKIIKKWTHKNEKSVDMFDEIEEKIYQLVSKKYFNEFQTSYLYSELEKCIITENYKYVNNNYFDGELSSEIINHETLNSNIKYNKKIEKQKEQELEKCKEVENESKKEIENGIETEKDKEKEKEKDQDQEKDKDKEKEKEKEKETGKEKETNDEGNNKKDFCKIVINLVTQLIKMLNQNFVDNFGSIDCEKITLSIPFKKFLVGLSELQTIDLEQLAQENHSTKQCFFINLYNTLFVHSLLINEIPNNYNSYKHLLNYSKYNLGGSIISLADIKFGIFKLVSFKKHYVLPQELQKLQFDAPDPRIHFSLISLTSRSPVLDIFFVENLFKKLNEMTKIFILKHVLIDKEKEVITLPSIFTKYYSDFGLNVAQSIFWIQNFLKSNNRLNLINYSIKSHKLEIIQEIKFISKEDLKKYK</sequence>
<dbReference type="InterPro" id="IPR006869">
    <property type="entry name" value="DUF547"/>
</dbReference>
<protein>
    <submittedName>
        <fullName evidence="3">Electron carrier/ protein disulfide oxidoreductase</fullName>
    </submittedName>
</protein>
<feature type="domain" description="RGS" evidence="2">
    <location>
        <begin position="370"/>
        <end position="489"/>
    </location>
</feature>
<dbReference type="PROSITE" id="PS50132">
    <property type="entry name" value="RGS"/>
    <property type="match status" value="1"/>
</dbReference>
<dbReference type="Pfam" id="PF00615">
    <property type="entry name" value="RGS"/>
    <property type="match status" value="1"/>
</dbReference>